<dbReference type="Pfam" id="PF04068">
    <property type="entry name" value="Fer4_RLI"/>
    <property type="match status" value="1"/>
</dbReference>
<evidence type="ECO:0000256" key="4">
    <source>
        <dbReference type="ARBA" id="ARBA00022679"/>
    </source>
</evidence>
<dbReference type="HAMAP" id="MF_01116">
    <property type="entry name" value="TSR3"/>
    <property type="match status" value="1"/>
</dbReference>
<comment type="catalytic activity">
    <reaction evidence="6">
        <text>an N(1)-methylpseudouridine in rRNA + S-adenosyl-L-methionine = N(1)-methyl-N(3)-[(3S)-3-amino-3-carboxypropyl]pseudouridine in rRNA + S-methyl-5'-thioadenosine + H(+)</text>
        <dbReference type="Rhea" id="RHEA:63296"/>
        <dbReference type="Rhea" id="RHEA-COMP:11634"/>
        <dbReference type="Rhea" id="RHEA-COMP:16310"/>
        <dbReference type="ChEBI" id="CHEBI:15378"/>
        <dbReference type="ChEBI" id="CHEBI:17509"/>
        <dbReference type="ChEBI" id="CHEBI:59789"/>
        <dbReference type="ChEBI" id="CHEBI:74890"/>
        <dbReference type="ChEBI" id="CHEBI:146234"/>
        <dbReference type="EC" id="2.5.1.157"/>
    </reaction>
</comment>
<feature type="compositionally biased region" description="Basic and acidic residues" evidence="7">
    <location>
        <begin position="295"/>
        <end position="307"/>
    </location>
</feature>
<feature type="compositionally biased region" description="Basic and acidic residues" evidence="7">
    <location>
        <begin position="7"/>
        <end position="19"/>
    </location>
</feature>
<dbReference type="NCBIfam" id="NF002621">
    <property type="entry name" value="PRK02287.1"/>
    <property type="match status" value="1"/>
</dbReference>
<evidence type="ECO:0000256" key="2">
    <source>
        <dbReference type="ARBA" id="ARBA00022517"/>
    </source>
</evidence>
<feature type="binding site" evidence="6">
    <location>
        <position position="137"/>
    </location>
    <ligand>
        <name>S-adenosyl-L-methionine</name>
        <dbReference type="ChEBI" id="CHEBI:59789"/>
    </ligand>
</feature>
<keyword evidence="4 6" id="KW-0808">Transferase</keyword>
<comment type="caution">
    <text evidence="6">Lacks conserved residue(s) required for the propagation of feature annotation.</text>
</comment>
<dbReference type="PANTHER" id="PTHR20426:SF0">
    <property type="entry name" value="18S RRNA AMINOCARBOXYPROPYLTRANSFERASE"/>
    <property type="match status" value="1"/>
</dbReference>
<dbReference type="AlphaFoldDB" id="A0AAW1QMP8"/>
<evidence type="ECO:0000256" key="1">
    <source>
        <dbReference type="ARBA" id="ARBA00022490"/>
    </source>
</evidence>
<comment type="caution">
    <text evidence="10">The sequence shown here is derived from an EMBL/GenBank/DDBJ whole genome shotgun (WGS) entry which is preliminary data.</text>
</comment>
<dbReference type="GO" id="GO:0000455">
    <property type="term" value="P:enzyme-directed rRNA pseudouridine synthesis"/>
    <property type="evidence" value="ECO:0007669"/>
    <property type="project" value="UniProtKB-UniRule"/>
</dbReference>
<dbReference type="InterPro" id="IPR007209">
    <property type="entry name" value="RNaseL-inhib-like_metal-bd_dom"/>
</dbReference>
<evidence type="ECO:0000313" key="11">
    <source>
        <dbReference type="Proteomes" id="UP001438707"/>
    </source>
</evidence>
<sequence>MPRPKDRRSSALNKRDSKTRATAQPSADTCFEDGAASLAPEEPKRSDSELRLAMWDLGQCDKAKCTGTRLVRQGAMQELRLGQVFPGVVLSPKGSKCVSREDADLIQRKGLAVVDCSWNRLEDVPFARTRGVAPRLLPWLVAANPVNYGRPCKLSCAEAVAAALIICGEHAAGAGVMDRFRWGHSFMSLNEELLRRYAECQTSSDVVAVQAAFLAEVEEDRRQGELEKSKPEAEDGTSYMSGWDLPPSGSDSEEEPAEAASEQDLDRAADNNQPQQQSPSASGSKSDAAQPLGQHGREASQKSKQKPDIASPGERPADNVAGEYKQRQAPAQPCHEHLTSSFLECELTSAPANLEHAEQAHKRQHPVLPSPDGTDAAAADVSAEARIPAAAECSQQTASRSNSRQGNVEHGATSNGPISIPRHSNIAFAEHGIKRQNADHSRHEHDVRPAKVIEGEELMDVFRVHLGM</sequence>
<evidence type="ECO:0000313" key="10">
    <source>
        <dbReference type="EMBL" id="KAK9822515.1"/>
    </source>
</evidence>
<keyword evidence="5 6" id="KW-0949">S-adenosyl-L-methionine</keyword>
<organism evidence="10 11">
    <name type="scientific">Apatococcus lobatus</name>
    <dbReference type="NCBI Taxonomy" id="904363"/>
    <lineage>
        <taxon>Eukaryota</taxon>
        <taxon>Viridiplantae</taxon>
        <taxon>Chlorophyta</taxon>
        <taxon>core chlorophytes</taxon>
        <taxon>Trebouxiophyceae</taxon>
        <taxon>Chlorellales</taxon>
        <taxon>Chlorellaceae</taxon>
        <taxon>Apatococcus</taxon>
    </lineage>
</organism>
<proteinExistence type="inferred from homology"/>
<accession>A0AAW1QMP8</accession>
<dbReference type="InterPro" id="IPR022968">
    <property type="entry name" value="Tsr3-like"/>
</dbReference>
<feature type="compositionally biased region" description="Low complexity" evidence="7">
    <location>
        <begin position="376"/>
        <end position="385"/>
    </location>
</feature>
<dbReference type="PANTHER" id="PTHR20426">
    <property type="entry name" value="RIBOSOME BIOGENESIS PROTEIN TSR3 HOMOLOG"/>
    <property type="match status" value="1"/>
</dbReference>
<dbReference type="Proteomes" id="UP001438707">
    <property type="component" value="Unassembled WGS sequence"/>
</dbReference>
<keyword evidence="1" id="KW-0963">Cytoplasm</keyword>
<evidence type="ECO:0000259" key="9">
    <source>
        <dbReference type="Pfam" id="PF04068"/>
    </source>
</evidence>
<protein>
    <recommendedName>
        <fullName evidence="6">18S rRNA aminocarboxypropyltransferase</fullName>
        <ecNumber evidence="6">2.5.1.157</ecNumber>
    </recommendedName>
</protein>
<name>A0AAW1QMP8_9CHLO</name>
<feature type="region of interest" description="Disordered" evidence="7">
    <location>
        <begin position="357"/>
        <end position="422"/>
    </location>
</feature>
<keyword evidence="11" id="KW-1185">Reference proteome</keyword>
<feature type="domain" description="RNase L inhibitor RLI-like possible metal-binding" evidence="9">
    <location>
        <begin position="51"/>
        <end position="83"/>
    </location>
</feature>
<feature type="compositionally biased region" description="Low complexity" evidence="7">
    <location>
        <begin position="270"/>
        <end position="289"/>
    </location>
</feature>
<gene>
    <name evidence="10" type="ORF">WJX74_000149</name>
</gene>
<comment type="function">
    <text evidence="6">Aminocarboxypropyltransferase that catalyzes the aminocarboxypropyl transfer on pseudouridine in 18S rRNA. It constitutes the last step in biosynthesis of the hypermodified N1-methyl-N3-(3-amino-3-carboxypropyl) pseudouridine (m1acp3-Psi).</text>
</comment>
<dbReference type="GO" id="GO:0030490">
    <property type="term" value="P:maturation of SSU-rRNA"/>
    <property type="evidence" value="ECO:0007669"/>
    <property type="project" value="TreeGrafter"/>
</dbReference>
<evidence type="ECO:0000259" key="8">
    <source>
        <dbReference type="Pfam" id="PF04034"/>
    </source>
</evidence>
<evidence type="ECO:0000256" key="5">
    <source>
        <dbReference type="ARBA" id="ARBA00022691"/>
    </source>
</evidence>
<dbReference type="InterPro" id="IPR007177">
    <property type="entry name" value="Tsr3_C"/>
</dbReference>
<dbReference type="GO" id="GO:0106388">
    <property type="term" value="F:rRNA small subunit aminocarboxypropyltransferase activity"/>
    <property type="evidence" value="ECO:0007669"/>
    <property type="project" value="UniProtKB-EC"/>
</dbReference>
<feature type="binding site" evidence="6">
    <location>
        <position position="66"/>
    </location>
    <ligand>
        <name>S-adenosyl-L-methionine</name>
        <dbReference type="ChEBI" id="CHEBI:59789"/>
    </ligand>
</feature>
<evidence type="ECO:0000256" key="6">
    <source>
        <dbReference type="HAMAP-Rule" id="MF_03146"/>
    </source>
</evidence>
<dbReference type="Pfam" id="PF04034">
    <property type="entry name" value="Ribo_biogen_C"/>
    <property type="match status" value="1"/>
</dbReference>
<evidence type="ECO:0000256" key="3">
    <source>
        <dbReference type="ARBA" id="ARBA00022552"/>
    </source>
</evidence>
<dbReference type="EMBL" id="JALJOS010000031">
    <property type="protein sequence ID" value="KAK9822515.1"/>
    <property type="molecule type" value="Genomic_DNA"/>
</dbReference>
<feature type="domain" description="16S/18S rRNA aminocarboxypropyltransferase Tsr3 C-terminal" evidence="8">
    <location>
        <begin position="88"/>
        <end position="213"/>
    </location>
</feature>
<reference evidence="10 11" key="1">
    <citation type="journal article" date="2024" name="Nat. Commun.">
        <title>Phylogenomics reveals the evolutionary origins of lichenization in chlorophyte algae.</title>
        <authorList>
            <person name="Puginier C."/>
            <person name="Libourel C."/>
            <person name="Otte J."/>
            <person name="Skaloud P."/>
            <person name="Haon M."/>
            <person name="Grisel S."/>
            <person name="Petersen M."/>
            <person name="Berrin J.G."/>
            <person name="Delaux P.M."/>
            <person name="Dal Grande F."/>
            <person name="Keller J."/>
        </authorList>
    </citation>
    <scope>NUCLEOTIDE SEQUENCE [LARGE SCALE GENOMIC DNA]</scope>
    <source>
        <strain evidence="10 11">SAG 2145</strain>
    </source>
</reference>
<keyword evidence="2 6" id="KW-0690">Ribosome biogenesis</keyword>
<feature type="region of interest" description="Disordered" evidence="7">
    <location>
        <begin position="1"/>
        <end position="45"/>
    </location>
</feature>
<feature type="region of interest" description="Disordered" evidence="7">
    <location>
        <begin position="219"/>
        <end position="318"/>
    </location>
</feature>
<feature type="binding site" evidence="6">
    <location>
        <position position="114"/>
    </location>
    <ligand>
        <name>S-adenosyl-L-methionine</name>
        <dbReference type="ChEBI" id="CHEBI:59789"/>
    </ligand>
</feature>
<keyword evidence="3 6" id="KW-0698">rRNA processing</keyword>
<feature type="compositionally biased region" description="Polar residues" evidence="7">
    <location>
        <begin position="393"/>
        <end position="417"/>
    </location>
</feature>
<feature type="compositionally biased region" description="Basic and acidic residues" evidence="7">
    <location>
        <begin position="219"/>
        <end position="233"/>
    </location>
</feature>
<feature type="compositionally biased region" description="Acidic residues" evidence="7">
    <location>
        <begin position="251"/>
        <end position="263"/>
    </location>
</feature>
<comment type="similarity">
    <text evidence="6">Belongs to the TDD superfamily. TSR3 family.</text>
</comment>
<dbReference type="GO" id="GO:1904047">
    <property type="term" value="F:S-adenosyl-L-methionine binding"/>
    <property type="evidence" value="ECO:0007669"/>
    <property type="project" value="UniProtKB-UniRule"/>
</dbReference>
<dbReference type="EC" id="2.5.1.157" evidence="6"/>
<evidence type="ECO:0000256" key="7">
    <source>
        <dbReference type="SAM" id="MobiDB-lite"/>
    </source>
</evidence>